<dbReference type="PANTHER" id="PTHR30555">
    <property type="entry name" value="HYDROPEROXIDASE I, BIFUNCTIONAL CATALASE-PEROXIDASE"/>
    <property type="match status" value="1"/>
</dbReference>
<keyword evidence="12" id="KW-1185">Reference proteome</keyword>
<keyword evidence="3" id="KW-0349">Heme</keyword>
<dbReference type="Proteomes" id="UP001244341">
    <property type="component" value="Chromosome 11b"/>
</dbReference>
<accession>A0ABY8UG46</accession>
<keyword evidence="4" id="KW-0479">Metal-binding</keyword>
<comment type="similarity">
    <text evidence="9">Belongs to the peroxidase family.</text>
</comment>
<keyword evidence="7" id="KW-0376">Hydrogen peroxide</keyword>
<dbReference type="InterPro" id="IPR002016">
    <property type="entry name" value="Haem_peroxidase"/>
</dbReference>
<dbReference type="SUPFAM" id="SSF48113">
    <property type="entry name" value="Heme-dependent peroxidases"/>
    <property type="match status" value="1"/>
</dbReference>
<evidence type="ECO:0000256" key="9">
    <source>
        <dbReference type="RuleBase" id="RU004241"/>
    </source>
</evidence>
<evidence type="ECO:0000256" key="7">
    <source>
        <dbReference type="ARBA" id="ARBA00023324"/>
    </source>
</evidence>
<organism evidence="11 12">
    <name type="scientific">Tetradesmus obliquus</name>
    <name type="common">Green alga</name>
    <name type="synonym">Acutodesmus obliquus</name>
    <dbReference type="NCBI Taxonomy" id="3088"/>
    <lineage>
        <taxon>Eukaryota</taxon>
        <taxon>Viridiplantae</taxon>
        <taxon>Chlorophyta</taxon>
        <taxon>core chlorophytes</taxon>
        <taxon>Chlorophyceae</taxon>
        <taxon>CS clade</taxon>
        <taxon>Sphaeropleales</taxon>
        <taxon>Scenedesmaceae</taxon>
        <taxon>Tetradesmus</taxon>
    </lineage>
</organism>
<dbReference type="InterPro" id="IPR010255">
    <property type="entry name" value="Haem_peroxidase_sf"/>
</dbReference>
<dbReference type="Pfam" id="PF00141">
    <property type="entry name" value="peroxidase"/>
    <property type="match status" value="1"/>
</dbReference>
<dbReference type="InterPro" id="IPR000763">
    <property type="entry name" value="Catalase_peroxidase"/>
</dbReference>
<gene>
    <name evidence="11" type="ORF">OEZ85_005578</name>
</gene>
<evidence type="ECO:0000313" key="11">
    <source>
        <dbReference type="EMBL" id="WIA19643.1"/>
    </source>
</evidence>
<dbReference type="Gene3D" id="1.10.520.10">
    <property type="match status" value="1"/>
</dbReference>
<evidence type="ECO:0000256" key="1">
    <source>
        <dbReference type="ARBA" id="ARBA00001970"/>
    </source>
</evidence>
<evidence type="ECO:0000256" key="6">
    <source>
        <dbReference type="ARBA" id="ARBA00023004"/>
    </source>
</evidence>
<sequence length="75" mass="8132">MLVDSKGFWPADFPGLSEDAPRGHYGGLMIRLAWHCAGSYRSWDGRGGCDGARIRFAPEGAWPDNTNLDKASGCC</sequence>
<name>A0ABY8UG46_TETOB</name>
<evidence type="ECO:0000256" key="2">
    <source>
        <dbReference type="ARBA" id="ARBA00022559"/>
    </source>
</evidence>
<reference evidence="11 12" key="1">
    <citation type="submission" date="2023-05" db="EMBL/GenBank/DDBJ databases">
        <title>A 100% complete, gapless, phased diploid assembly of the Scenedesmus obliquus UTEX 3031 genome.</title>
        <authorList>
            <person name="Biondi T.C."/>
            <person name="Hanschen E.R."/>
            <person name="Kwon T."/>
            <person name="Eng W."/>
            <person name="Kruse C.P.S."/>
            <person name="Koehler S.I."/>
            <person name="Kunde Y."/>
            <person name="Gleasner C.D."/>
            <person name="You Mak K.T."/>
            <person name="Polle J."/>
            <person name="Hovde B.T."/>
            <person name="Starkenburg S.R."/>
        </authorList>
    </citation>
    <scope>NUCLEOTIDE SEQUENCE [LARGE SCALE GENOMIC DNA]</scope>
    <source>
        <strain evidence="11 12">DOE0152z</strain>
    </source>
</reference>
<comment type="cofactor">
    <cofactor evidence="1">
        <name>heme b</name>
        <dbReference type="ChEBI" id="CHEBI:60344"/>
    </cofactor>
</comment>
<dbReference type="PROSITE" id="PS00436">
    <property type="entry name" value="PEROXIDASE_2"/>
    <property type="match status" value="1"/>
</dbReference>
<feature type="domain" description="Plant heme peroxidase family profile" evidence="10">
    <location>
        <begin position="23"/>
        <end position="71"/>
    </location>
</feature>
<evidence type="ECO:0000256" key="8">
    <source>
        <dbReference type="ARBA" id="ARBA00049145"/>
    </source>
</evidence>
<evidence type="ECO:0000313" key="12">
    <source>
        <dbReference type="Proteomes" id="UP001244341"/>
    </source>
</evidence>
<evidence type="ECO:0000256" key="4">
    <source>
        <dbReference type="ARBA" id="ARBA00022723"/>
    </source>
</evidence>
<evidence type="ECO:0000256" key="5">
    <source>
        <dbReference type="ARBA" id="ARBA00023002"/>
    </source>
</evidence>
<evidence type="ECO:0000256" key="3">
    <source>
        <dbReference type="ARBA" id="ARBA00022617"/>
    </source>
</evidence>
<keyword evidence="2" id="KW-0575">Peroxidase</keyword>
<dbReference type="InterPro" id="IPR019794">
    <property type="entry name" value="Peroxidases_AS"/>
</dbReference>
<proteinExistence type="inferred from homology"/>
<protein>
    <recommendedName>
        <fullName evidence="10">Plant heme peroxidase family profile domain-containing protein</fullName>
    </recommendedName>
</protein>
<comment type="catalytic activity">
    <reaction evidence="8">
        <text>2 H2O2 = O2 + 2 H2O</text>
        <dbReference type="Rhea" id="RHEA:20309"/>
        <dbReference type="ChEBI" id="CHEBI:15377"/>
        <dbReference type="ChEBI" id="CHEBI:15379"/>
        <dbReference type="ChEBI" id="CHEBI:16240"/>
        <dbReference type="EC" id="1.11.1.21"/>
    </reaction>
</comment>
<keyword evidence="5" id="KW-0560">Oxidoreductase</keyword>
<dbReference type="EMBL" id="CP126218">
    <property type="protein sequence ID" value="WIA19643.1"/>
    <property type="molecule type" value="Genomic_DNA"/>
</dbReference>
<keyword evidence="6" id="KW-0408">Iron</keyword>
<evidence type="ECO:0000259" key="10">
    <source>
        <dbReference type="Pfam" id="PF00141"/>
    </source>
</evidence>
<dbReference type="PANTHER" id="PTHR30555:SF0">
    <property type="entry name" value="CATALASE-PEROXIDASE"/>
    <property type="match status" value="1"/>
</dbReference>